<feature type="signal peptide" evidence="1">
    <location>
        <begin position="1"/>
        <end position="21"/>
    </location>
</feature>
<protein>
    <submittedName>
        <fullName evidence="2">Uncharacterized protein</fullName>
    </submittedName>
</protein>
<evidence type="ECO:0000313" key="3">
    <source>
        <dbReference type="Proteomes" id="UP000077786"/>
    </source>
</evidence>
<evidence type="ECO:0000313" key="2">
    <source>
        <dbReference type="EMBL" id="OAJ67365.1"/>
    </source>
</evidence>
<sequence>MSARGCLFALAMLLLPQSALALPPAASVLLPSGWSFLNDPSPLLSSQERGRASVGRTDFSARPVMQTDEDVVPSATGLWLPLGEMTPVAAFQNGRRLLIVAAGRHVIDTAGLTNVAPLEGVSARIMADVTAVSILCPEGSSPLIRPVGHGWTVSFGSQSTASPDVMLLGQDEGALTFTPPREDGALFVVTFRDPDSGRRLLLGLSRSGSVSGDLIRRGAGFEVRPSLMGLVIAADADAIELRQNGKQFFLDRVGPTDTPLLAGGKIAAYGASDAGVALAGSPPEGLRESVRRAQIAAAMASAGQRFDARIRLAQAAARLANGALVSQVLQVALEDQPEGSTRKDVRRLRQIAAVLNGRANPSLLSEEEGATPEDQFWRGMVRAQFPITGEGPDVDVQRTRTARLIAAGLPSVSGYSQPLRHRLLPVAAEWVARYGTAKDRGVLLSLPSVPETVLARALAAVETHALDARGQLETLAHDPSPMVWPVASEAALRFDFEKNASPAKAIGERVDGLMPAFRMVGREREARLLSIDAFIKGKEWRTAQQGVQDGQAVYGKAGFPDHDRLLVIARGFAEQKDIEAKSALAEVELLKAAMTIEPNDPTLQAYRLKALERRYAVLGLPEAQRTVLRGLLQNQQGPEHQDTMVKLVRLDLDAHDLSAALYDLPAENPADVSVLPGGQPEALEVSLLRAEVAREQHDLPKAEHYLIGRTETQALKMRAQLMEQAKDWVGAVSALKPVIDAAWTGRKEASVLSPDLEALVLELAGDASRAHDDTTLALLKRQYGSLMERSASAGVFKLLVGESSAKLPAGG</sequence>
<name>A0A1B6VJG5_9PROT</name>
<feature type="chain" id="PRO_5008590081" evidence="1">
    <location>
        <begin position="22"/>
        <end position="811"/>
    </location>
</feature>
<gene>
    <name evidence="2" type="ORF">A0123_01964</name>
</gene>
<accession>A0A1B6VJG5</accession>
<organism evidence="2 3">
    <name type="scientific">Gluconobacter cerinus</name>
    <dbReference type="NCBI Taxonomy" id="38307"/>
    <lineage>
        <taxon>Bacteria</taxon>
        <taxon>Pseudomonadati</taxon>
        <taxon>Pseudomonadota</taxon>
        <taxon>Alphaproteobacteria</taxon>
        <taxon>Acetobacterales</taxon>
        <taxon>Acetobacteraceae</taxon>
        <taxon>Gluconobacter</taxon>
    </lineage>
</organism>
<keyword evidence="1" id="KW-0732">Signal</keyword>
<evidence type="ECO:0000256" key="1">
    <source>
        <dbReference type="SAM" id="SignalP"/>
    </source>
</evidence>
<proteinExistence type="predicted"/>
<reference evidence="2 3" key="1">
    <citation type="submission" date="2016-03" db="EMBL/GenBank/DDBJ databases">
        <title>Draft genome sequence of Gluconobacter cerinus strain CECT 9110.</title>
        <authorList>
            <person name="Sainz F."/>
            <person name="Mas A."/>
            <person name="Torija M.J."/>
        </authorList>
    </citation>
    <scope>NUCLEOTIDE SEQUENCE [LARGE SCALE GENOMIC DNA]</scope>
    <source>
        <strain evidence="2 3">CECT 9110</strain>
    </source>
</reference>
<comment type="caution">
    <text evidence="2">The sequence shown here is derived from an EMBL/GenBank/DDBJ whole genome shotgun (WGS) entry which is preliminary data.</text>
</comment>
<dbReference type="EMBL" id="LUTU01000008">
    <property type="protein sequence ID" value="OAJ67365.1"/>
    <property type="molecule type" value="Genomic_DNA"/>
</dbReference>
<dbReference type="Proteomes" id="UP000077786">
    <property type="component" value="Unassembled WGS sequence"/>
</dbReference>
<dbReference type="AlphaFoldDB" id="A0A1B6VJG5"/>
<dbReference type="PATRIC" id="fig|38307.3.peg.2023"/>
<dbReference type="RefSeq" id="WP_064274674.1">
    <property type="nucleotide sequence ID" value="NZ_LUTU01000008.1"/>
</dbReference>
<dbReference type="OrthoDB" id="7285374at2"/>